<evidence type="ECO:0000256" key="5">
    <source>
        <dbReference type="ARBA" id="ARBA00022692"/>
    </source>
</evidence>
<evidence type="ECO:0000256" key="9">
    <source>
        <dbReference type="ARBA" id="ARBA00023136"/>
    </source>
</evidence>
<evidence type="ECO:0000256" key="4">
    <source>
        <dbReference type="ARBA" id="ARBA00022461"/>
    </source>
</evidence>
<evidence type="ECO:0000313" key="14">
    <source>
        <dbReference type="EMBL" id="CAG9810782.1"/>
    </source>
</evidence>
<evidence type="ECO:0000256" key="6">
    <source>
        <dbReference type="ARBA" id="ARBA00022989"/>
    </source>
</evidence>
<keyword evidence="5 12" id="KW-0812">Transmembrane</keyword>
<evidence type="ECO:0000256" key="1">
    <source>
        <dbReference type="ARBA" id="ARBA00004141"/>
    </source>
</evidence>
<keyword evidence="8 12" id="KW-0406">Ion transport</keyword>
<name>A0A9N9X098_9DIPT</name>
<evidence type="ECO:0000256" key="10">
    <source>
        <dbReference type="ARBA" id="ARBA00023201"/>
    </source>
</evidence>
<keyword evidence="4 12" id="KW-0894">Sodium channel</keyword>
<dbReference type="Gene3D" id="1.10.287.820">
    <property type="entry name" value="Acid-sensing ion channel domain"/>
    <property type="match status" value="1"/>
</dbReference>
<dbReference type="AlphaFoldDB" id="A0A9N9X098"/>
<keyword evidence="3 12" id="KW-0813">Transport</keyword>
<dbReference type="InterPro" id="IPR001873">
    <property type="entry name" value="ENaC"/>
</dbReference>
<evidence type="ECO:0000256" key="3">
    <source>
        <dbReference type="ARBA" id="ARBA00022448"/>
    </source>
</evidence>
<protein>
    <submittedName>
        <fullName evidence="14">Uncharacterized protein</fullName>
    </submittedName>
</protein>
<dbReference type="EMBL" id="OU895880">
    <property type="protein sequence ID" value="CAG9810782.1"/>
    <property type="molecule type" value="Genomic_DNA"/>
</dbReference>
<evidence type="ECO:0000256" key="8">
    <source>
        <dbReference type="ARBA" id="ARBA00023065"/>
    </source>
</evidence>
<feature type="transmembrane region" description="Helical" evidence="13">
    <location>
        <begin position="498"/>
        <end position="518"/>
    </location>
</feature>
<dbReference type="OrthoDB" id="6436100at2759"/>
<keyword evidence="11 12" id="KW-0407">Ion channel</keyword>
<proteinExistence type="inferred from homology"/>
<keyword evidence="6 13" id="KW-1133">Transmembrane helix</keyword>
<dbReference type="PANTHER" id="PTHR11690">
    <property type="entry name" value="AMILORIDE-SENSITIVE SODIUM CHANNEL-RELATED"/>
    <property type="match status" value="1"/>
</dbReference>
<comment type="similarity">
    <text evidence="2 12">Belongs to the amiloride-sensitive sodium channel (TC 1.A.6) family.</text>
</comment>
<evidence type="ECO:0000256" key="13">
    <source>
        <dbReference type="SAM" id="Phobius"/>
    </source>
</evidence>
<reference evidence="14" key="1">
    <citation type="submission" date="2022-01" db="EMBL/GenBank/DDBJ databases">
        <authorList>
            <person name="King R."/>
        </authorList>
    </citation>
    <scope>NUCLEOTIDE SEQUENCE</scope>
</reference>
<feature type="transmembrane region" description="Helical" evidence="13">
    <location>
        <begin position="38"/>
        <end position="56"/>
    </location>
</feature>
<sequence length="575" mass="66264">MEKSVSKQCLNAYASTATIHGVRYIIGDSNESKKSYRIFWILAFICSIVGLGYYAHGVYMKWSIEPDIGLTVRMRPMREIPFPAITICSPLFARDSMANFSRFYAEYTATSGKILPYLTPEEQNYLSANIQACTPTSSPMIEKSCRNRTEKNIPKLLRESSLKVPELFAACRFKKNYMKCEKMLNRVLTNNGYCYTLNMQSYQTIFNENVISRDFDSFKRETIAKSFDKENQLYNESFNDADGNMTDPNQWSLDTGYITNDDNVFPIRAIKINQLTVYMKLTESDSTNLCLSQGKGYKIIFHLPNEIPTPFHDEYFISFDYERMMTLTAKSFRNNPEMRKYAPESRRCYFDGERSLKYFKSYTKAHCDYECMTNYTLKQCGCVKFSMPRDDDTPVCDLDKTKCYFKAMMEWPDKDDESQQGDGKMLMPCNCLPSCSDIKYSVKLDKEAILDSAIRLAHVKNKSESNVYARMAIRFNDHSIDEQENYVAYKLQNFIADFGGLLGLFMGCSILSIVEVIFHCIRACFKKGQVQEIEIQSVPLEDAIKNGTKLSNQSFQMNSTNGCYCKNNEGFESLK</sequence>
<dbReference type="GO" id="GO:0015280">
    <property type="term" value="F:ligand-gated sodium channel activity"/>
    <property type="evidence" value="ECO:0007669"/>
    <property type="project" value="TreeGrafter"/>
</dbReference>
<dbReference type="PRINTS" id="PR01078">
    <property type="entry name" value="AMINACHANNEL"/>
</dbReference>
<keyword evidence="10 12" id="KW-0739">Sodium transport</keyword>
<comment type="subcellular location">
    <subcellularLocation>
        <location evidence="1">Membrane</location>
        <topology evidence="1">Multi-pass membrane protein</topology>
    </subcellularLocation>
</comment>
<dbReference type="GO" id="GO:0005886">
    <property type="term" value="C:plasma membrane"/>
    <property type="evidence" value="ECO:0007669"/>
    <property type="project" value="TreeGrafter"/>
</dbReference>
<evidence type="ECO:0000256" key="2">
    <source>
        <dbReference type="ARBA" id="ARBA00007193"/>
    </source>
</evidence>
<evidence type="ECO:0000256" key="7">
    <source>
        <dbReference type="ARBA" id="ARBA00023053"/>
    </source>
</evidence>
<dbReference type="PANTHER" id="PTHR11690:SF288">
    <property type="entry name" value="AMILORIDE-SENSITIVE NA+ CHANNEL-RELATED"/>
    <property type="match status" value="1"/>
</dbReference>
<accession>A0A9N9X098</accession>
<reference evidence="14" key="2">
    <citation type="submission" date="2022-10" db="EMBL/GenBank/DDBJ databases">
        <authorList>
            <consortium name="ENA_rothamsted_submissions"/>
            <consortium name="culmorum"/>
            <person name="King R."/>
        </authorList>
    </citation>
    <scope>NUCLEOTIDE SEQUENCE</scope>
</reference>
<dbReference type="Proteomes" id="UP001153620">
    <property type="component" value="Chromosome 4"/>
</dbReference>
<keyword evidence="15" id="KW-1185">Reference proteome</keyword>
<evidence type="ECO:0000256" key="11">
    <source>
        <dbReference type="ARBA" id="ARBA00023303"/>
    </source>
</evidence>
<evidence type="ECO:0000256" key="12">
    <source>
        <dbReference type="RuleBase" id="RU000679"/>
    </source>
</evidence>
<keyword evidence="9 13" id="KW-0472">Membrane</keyword>
<keyword evidence="7" id="KW-0915">Sodium</keyword>
<dbReference type="Pfam" id="PF00858">
    <property type="entry name" value="ASC"/>
    <property type="match status" value="1"/>
</dbReference>
<gene>
    <name evidence="14" type="ORF">CHIRRI_LOCUS13594</name>
</gene>
<organism evidence="14 15">
    <name type="scientific">Chironomus riparius</name>
    <dbReference type="NCBI Taxonomy" id="315576"/>
    <lineage>
        <taxon>Eukaryota</taxon>
        <taxon>Metazoa</taxon>
        <taxon>Ecdysozoa</taxon>
        <taxon>Arthropoda</taxon>
        <taxon>Hexapoda</taxon>
        <taxon>Insecta</taxon>
        <taxon>Pterygota</taxon>
        <taxon>Neoptera</taxon>
        <taxon>Endopterygota</taxon>
        <taxon>Diptera</taxon>
        <taxon>Nematocera</taxon>
        <taxon>Chironomoidea</taxon>
        <taxon>Chironomidae</taxon>
        <taxon>Chironominae</taxon>
        <taxon>Chironomus</taxon>
    </lineage>
</organism>
<dbReference type="Gene3D" id="1.10.287.770">
    <property type="entry name" value="YojJ-like"/>
    <property type="match status" value="1"/>
</dbReference>
<evidence type="ECO:0000313" key="15">
    <source>
        <dbReference type="Proteomes" id="UP001153620"/>
    </source>
</evidence>